<sequence>MSSLPYSTCTLVECILTDAKEVVPIDILGLKMSSEFSAIQTSVNSSQLERMINRPSSVVAEFASLVGWHGLSGHLAKLDISGAINVLVLSTAADHGIEPKVLRPWLPRLRTEALVRLACDLSNWGYQGAPEDEMDFNAKLYGSEANVRAGAARLLGINLFDAAGLLRYHSSSDIECLTNEQMELGHDGRAPRFSIFASDLAQPIKEVCPSPLFIACPKVNGWHELRPGLSFLTGLQALDQPATGLSNPFAEKAP</sequence>
<accession>A0A1B2AGQ3</accession>
<dbReference type="KEGG" id="ado:A6F68_02725"/>
<dbReference type="EMBL" id="CP016591">
    <property type="protein sequence ID" value="ANY21215.1"/>
    <property type="molecule type" value="Genomic_DNA"/>
</dbReference>
<gene>
    <name evidence="1" type="ORF">A6F68_02725</name>
</gene>
<organism evidence="1 2">
    <name type="scientific">Tsuneonella dongtanensis</name>
    <dbReference type="NCBI Taxonomy" id="692370"/>
    <lineage>
        <taxon>Bacteria</taxon>
        <taxon>Pseudomonadati</taxon>
        <taxon>Pseudomonadota</taxon>
        <taxon>Alphaproteobacteria</taxon>
        <taxon>Sphingomonadales</taxon>
        <taxon>Erythrobacteraceae</taxon>
        <taxon>Tsuneonella</taxon>
    </lineage>
</organism>
<name>A0A1B2AGQ3_9SPHN</name>
<evidence type="ECO:0000313" key="2">
    <source>
        <dbReference type="Proteomes" id="UP000092932"/>
    </source>
</evidence>
<proteinExistence type="predicted"/>
<dbReference type="Proteomes" id="UP000092932">
    <property type="component" value="Chromosome"/>
</dbReference>
<dbReference type="AlphaFoldDB" id="A0A1B2AGQ3"/>
<evidence type="ECO:0000313" key="1">
    <source>
        <dbReference type="EMBL" id="ANY21215.1"/>
    </source>
</evidence>
<dbReference type="OrthoDB" id="7605418at2"/>
<keyword evidence="2" id="KW-1185">Reference proteome</keyword>
<reference evidence="1 2" key="1">
    <citation type="submission" date="2016-07" db="EMBL/GenBank/DDBJ databases">
        <title>Complete genome sequence of Altererythrobacter dongtanensis KCTC 22672, a type strain with esterase isolated from tidal flat.</title>
        <authorList>
            <person name="Cheng H."/>
            <person name="Wu Y.-H."/>
            <person name="Zhou P."/>
            <person name="Huo Y.-Y."/>
            <person name="Wang C.-S."/>
            <person name="Xu X.-W."/>
        </authorList>
    </citation>
    <scope>NUCLEOTIDE SEQUENCE [LARGE SCALE GENOMIC DNA]</scope>
    <source>
        <strain evidence="1 2">KCTC 22672</strain>
    </source>
</reference>
<dbReference type="RefSeq" id="WP_067681173.1">
    <property type="nucleotide sequence ID" value="NZ_CP016591.1"/>
</dbReference>
<protein>
    <submittedName>
        <fullName evidence="1">Uncharacterized protein</fullName>
    </submittedName>
</protein>